<reference evidence="1 2" key="1">
    <citation type="submission" date="2018-08" db="EMBL/GenBank/DDBJ databases">
        <title>Chitinophagaceae sp. K23C18032701, a novel bacterium isolated from forest soil.</title>
        <authorList>
            <person name="Wang C."/>
        </authorList>
    </citation>
    <scope>NUCLEOTIDE SEQUENCE [LARGE SCALE GENOMIC DNA]</scope>
    <source>
        <strain evidence="1 2">K23C18032701</strain>
    </source>
</reference>
<evidence type="ECO:0000313" key="2">
    <source>
        <dbReference type="Proteomes" id="UP000261284"/>
    </source>
</evidence>
<gene>
    <name evidence="1" type="ORF">DXN05_15505</name>
</gene>
<name>A0A3E1NHU0_9BACT</name>
<dbReference type="InterPro" id="IPR011486">
    <property type="entry name" value="BBP2"/>
</dbReference>
<dbReference type="Proteomes" id="UP000261284">
    <property type="component" value="Unassembled WGS sequence"/>
</dbReference>
<comment type="caution">
    <text evidence="1">The sequence shown here is derived from an EMBL/GenBank/DDBJ whole genome shotgun (WGS) entry which is preliminary data.</text>
</comment>
<dbReference type="EMBL" id="QTJU01000005">
    <property type="protein sequence ID" value="RFM27424.1"/>
    <property type="molecule type" value="Genomic_DNA"/>
</dbReference>
<evidence type="ECO:0000313" key="1">
    <source>
        <dbReference type="EMBL" id="RFM27424.1"/>
    </source>
</evidence>
<keyword evidence="2" id="KW-1185">Reference proteome</keyword>
<dbReference type="AlphaFoldDB" id="A0A3E1NHU0"/>
<accession>A0A3E1NHU0</accession>
<dbReference type="Pfam" id="PF07642">
    <property type="entry name" value="BBP2"/>
    <property type="match status" value="1"/>
</dbReference>
<organism evidence="1 2">
    <name type="scientific">Deminuibacter soli</name>
    <dbReference type="NCBI Taxonomy" id="2291815"/>
    <lineage>
        <taxon>Bacteria</taxon>
        <taxon>Pseudomonadati</taxon>
        <taxon>Bacteroidota</taxon>
        <taxon>Chitinophagia</taxon>
        <taxon>Chitinophagales</taxon>
        <taxon>Chitinophagaceae</taxon>
        <taxon>Deminuibacter</taxon>
    </lineage>
</organism>
<protein>
    <submittedName>
        <fullName evidence="1">Porin</fullName>
    </submittedName>
</protein>
<dbReference type="InterPro" id="IPR023614">
    <property type="entry name" value="Porin_dom_sf"/>
</dbReference>
<dbReference type="Gene3D" id="2.40.160.10">
    <property type="entry name" value="Porin"/>
    <property type="match status" value="1"/>
</dbReference>
<proteinExistence type="predicted"/>
<sequence>MQAVLLTCLLYDQWLLFLQALNPCLQLLPVCLTIDNMNYYRIILVIAAFILAAIKARSQTVLYNGLLNGDTSQPARLTLEGYVDAYFAFDGNQPKTSDRLYVVSNSRHNEININLAYISLKYTAARFRATLTPGFGTYMNANYAAEKVTLRNLVEANIGFKPFAGKNIWVDVGVLPSPYTYESAISFDQLLYSRSMAAENVPYYLTGARVSVPLTAKLTANLYLLNGWQVINDINNPLGFGSNLEYKPTGNLALDWNVYAGNEGSETHPDFKNRYFTDIYANWQPGEKISLSADVYGGIQQRHLADHSLGKDKWWQANAAVKYAFNKVHSLSARAEYFSDPHDVLLQPVTNVTGFSTYSESLCYNLNIDQHVLFRVEGRYFQSPGSVYVSADQHPVKNNFLIVAGLTARF</sequence>